<evidence type="ECO:0000256" key="1">
    <source>
        <dbReference type="SAM" id="MobiDB-lite"/>
    </source>
</evidence>
<sequence>MFLYLFENEIKTYPTPSPREEKSISISVDGDDTVVDPTGAEPHVLAEPIGVFRAISPVWVEDGEVPIFCYIPVKRIERIEEDEEEPIRTGYASHAYTLEDREEAEASRPRDPVDREQEEYNEVDQVDLWNDLVLDDETSLEMGDGPKEQEREREGDRD</sequence>
<protein>
    <submittedName>
        <fullName evidence="2">Uncharacterized protein</fullName>
    </submittedName>
</protein>
<reference evidence="2" key="1">
    <citation type="submission" date="2021-03" db="EMBL/GenBank/DDBJ databases">
        <title>Comparative genomics and phylogenomic investigation of the class Geoglossomycetes provide insights into ecological specialization and systematics.</title>
        <authorList>
            <person name="Melie T."/>
            <person name="Pirro S."/>
            <person name="Miller A.N."/>
            <person name="Quandt A."/>
        </authorList>
    </citation>
    <scope>NUCLEOTIDE SEQUENCE</scope>
    <source>
        <strain evidence="2">CAQ_001_2017</strain>
    </source>
</reference>
<comment type="caution">
    <text evidence="2">The sequence shown here is derived from an EMBL/GenBank/DDBJ whole genome shotgun (WGS) entry which is preliminary data.</text>
</comment>
<organism evidence="2 3">
    <name type="scientific">Trichoglossum hirsutum</name>
    <dbReference type="NCBI Taxonomy" id="265104"/>
    <lineage>
        <taxon>Eukaryota</taxon>
        <taxon>Fungi</taxon>
        <taxon>Dikarya</taxon>
        <taxon>Ascomycota</taxon>
        <taxon>Pezizomycotina</taxon>
        <taxon>Geoglossomycetes</taxon>
        <taxon>Geoglossales</taxon>
        <taxon>Geoglossaceae</taxon>
        <taxon>Trichoglossum</taxon>
    </lineage>
</organism>
<dbReference type="AlphaFoldDB" id="A0A9P8RPQ7"/>
<dbReference type="Proteomes" id="UP000750711">
    <property type="component" value="Unassembled WGS sequence"/>
</dbReference>
<feature type="compositionally biased region" description="Basic and acidic residues" evidence="1">
    <location>
        <begin position="144"/>
        <end position="158"/>
    </location>
</feature>
<proteinExistence type="predicted"/>
<accession>A0A9P8RPQ7</accession>
<evidence type="ECO:0000313" key="2">
    <source>
        <dbReference type="EMBL" id="KAH0559394.1"/>
    </source>
</evidence>
<feature type="compositionally biased region" description="Acidic residues" evidence="1">
    <location>
        <begin position="116"/>
        <end position="125"/>
    </location>
</feature>
<gene>
    <name evidence="2" type="ORF">GP486_004088</name>
</gene>
<dbReference type="EMBL" id="JAGHQM010000608">
    <property type="protein sequence ID" value="KAH0559394.1"/>
    <property type="molecule type" value="Genomic_DNA"/>
</dbReference>
<keyword evidence="3" id="KW-1185">Reference proteome</keyword>
<feature type="compositionally biased region" description="Basic and acidic residues" evidence="1">
    <location>
        <begin position="104"/>
        <end position="115"/>
    </location>
</feature>
<name>A0A9P8RPQ7_9PEZI</name>
<evidence type="ECO:0000313" key="3">
    <source>
        <dbReference type="Proteomes" id="UP000750711"/>
    </source>
</evidence>
<feature type="region of interest" description="Disordered" evidence="1">
    <location>
        <begin position="79"/>
        <end position="158"/>
    </location>
</feature>